<comment type="cofactor">
    <cofactor evidence="5">
        <name>Fe(2+)</name>
        <dbReference type="ChEBI" id="CHEBI:29033"/>
    </cofactor>
    <text evidence="5">Binds 1 Fe(2+) ion per subunit.</text>
</comment>
<dbReference type="InterPro" id="IPR004294">
    <property type="entry name" value="Carotenoid_Oase"/>
</dbReference>
<dbReference type="PANTHER" id="PTHR10543:SF89">
    <property type="entry name" value="CAROTENOID 9,10(9',10')-CLEAVAGE DIOXYGENASE 1"/>
    <property type="match status" value="1"/>
</dbReference>
<protein>
    <recommendedName>
        <fullName evidence="8">Carotenoid oxygenase</fullName>
    </recommendedName>
</protein>
<gene>
    <name evidence="6" type="ORF">CAC42_7422</name>
</gene>
<proteinExistence type="inferred from homology"/>
<dbReference type="Proteomes" id="UP000243797">
    <property type="component" value="Unassembled WGS sequence"/>
</dbReference>
<dbReference type="EMBL" id="NKHZ01000031">
    <property type="protein sequence ID" value="PNS19578.1"/>
    <property type="molecule type" value="Genomic_DNA"/>
</dbReference>
<keyword evidence="4 5" id="KW-0408">Iron</keyword>
<dbReference type="OrthoDB" id="1069523at2759"/>
<keyword evidence="2 5" id="KW-0479">Metal-binding</keyword>
<evidence type="ECO:0000313" key="6">
    <source>
        <dbReference type="EMBL" id="PNS19578.1"/>
    </source>
</evidence>
<evidence type="ECO:0000256" key="2">
    <source>
        <dbReference type="ARBA" id="ARBA00022723"/>
    </source>
</evidence>
<dbReference type="GO" id="GO:0046872">
    <property type="term" value="F:metal ion binding"/>
    <property type="evidence" value="ECO:0007669"/>
    <property type="project" value="UniProtKB-KW"/>
</dbReference>
<evidence type="ECO:0000256" key="3">
    <source>
        <dbReference type="ARBA" id="ARBA00023002"/>
    </source>
</evidence>
<sequence>MSLAGQKRKRGQASAKHPYLAGNFAPIQQIVPLTPCTYQGHIPEELAGGEYVRNGGNPVSNQDLGRDAHWFDGDGMLSGVAFKRCGDGSIQPEFVNQYVLTDVYLSTVSSPHVKTPILPSIATLVNPVASFFWITFRVLRTILLICFSFLSGSKQAIKKISVANTSVWFHDGRALAGCESGPPMRISLPGLDTVGWYDGCGAENEPESEHAQDGKTIGGEGLLGWMREWTTAHPKVDPVTKEMLLFHSSFAPPYVQYSVIPEQHTPAQAEKQDLVPMQKYVNLPVPGVTSAKMMHDFGVSSTHSIIMDLPLSLDPLNMVKGKPVVEYDPTKPSRFGVFPRHDPQQVRWFETTACCIFHTANAWDEVDEQGQAKSVHLLACRLTSGSTVFSAGNIAGPIPRNGMVKQEKQKNKGMSFFSKYDGDYQSQTNEQAGPAQSYFDEPSAAYSDDIEATPQVLEPVQRGQQALDPHPVTTPGSQVFELPEEIWDWTDSDEDQCRLYHYNFSLETGKITSEYALARIPFEFPSVRSDMEMKGARYVYGCSTSCASFGAALGKSAKIDVLVKIDTERLIAQGERQLAAGLLHPVTDCVDKRSLAQILDSSDPEDTIRAFHVPHGWFLQEPRFVPRHNSQSEDDGYLLTYAFDEEQLNEQGEVPSDDDTETRAKSELWIIDAKDMTTVVGRVSLPQRVPYGLHGTWFSDEEIQGQRAVDSVRSTAQASSKRDTHGVWMKVRDRVERILA</sequence>
<dbReference type="GO" id="GO:0016121">
    <property type="term" value="P:carotene catabolic process"/>
    <property type="evidence" value="ECO:0007669"/>
    <property type="project" value="TreeGrafter"/>
</dbReference>
<reference evidence="6 7" key="1">
    <citation type="submission" date="2017-06" db="EMBL/GenBank/DDBJ databases">
        <title>Draft genome sequence of a variant of Elsinoe murrayae.</title>
        <authorList>
            <person name="Cheng Q."/>
        </authorList>
    </citation>
    <scope>NUCLEOTIDE SEQUENCE [LARGE SCALE GENOMIC DNA]</scope>
    <source>
        <strain evidence="6 7">CQ-2017a</strain>
    </source>
</reference>
<accession>A0A2K1QWZ9</accession>
<keyword evidence="3" id="KW-0560">Oxidoreductase</keyword>
<evidence type="ECO:0000256" key="1">
    <source>
        <dbReference type="ARBA" id="ARBA00006787"/>
    </source>
</evidence>
<evidence type="ECO:0000256" key="4">
    <source>
        <dbReference type="ARBA" id="ARBA00023004"/>
    </source>
</evidence>
<evidence type="ECO:0000313" key="7">
    <source>
        <dbReference type="Proteomes" id="UP000243797"/>
    </source>
</evidence>
<feature type="binding site" evidence="5">
    <location>
        <position position="358"/>
    </location>
    <ligand>
        <name>Fe cation</name>
        <dbReference type="ChEBI" id="CHEBI:24875"/>
        <note>catalytic</note>
    </ligand>
</feature>
<comment type="caution">
    <text evidence="6">The sequence shown here is derived from an EMBL/GenBank/DDBJ whole genome shotgun (WGS) entry which is preliminary data.</text>
</comment>
<dbReference type="AlphaFoldDB" id="A0A2K1QWZ9"/>
<organism evidence="6 7">
    <name type="scientific">Sphaceloma murrayae</name>
    <dbReference type="NCBI Taxonomy" id="2082308"/>
    <lineage>
        <taxon>Eukaryota</taxon>
        <taxon>Fungi</taxon>
        <taxon>Dikarya</taxon>
        <taxon>Ascomycota</taxon>
        <taxon>Pezizomycotina</taxon>
        <taxon>Dothideomycetes</taxon>
        <taxon>Dothideomycetidae</taxon>
        <taxon>Myriangiales</taxon>
        <taxon>Elsinoaceae</taxon>
        <taxon>Sphaceloma</taxon>
    </lineage>
</organism>
<feature type="binding site" evidence="5">
    <location>
        <position position="233"/>
    </location>
    <ligand>
        <name>Fe cation</name>
        <dbReference type="ChEBI" id="CHEBI:24875"/>
        <note>catalytic</note>
    </ligand>
</feature>
<feature type="binding site" evidence="5">
    <location>
        <position position="694"/>
    </location>
    <ligand>
        <name>Fe cation</name>
        <dbReference type="ChEBI" id="CHEBI:24875"/>
        <note>catalytic</note>
    </ligand>
</feature>
<evidence type="ECO:0008006" key="8">
    <source>
        <dbReference type="Google" id="ProtNLM"/>
    </source>
</evidence>
<keyword evidence="7" id="KW-1185">Reference proteome</keyword>
<dbReference type="GO" id="GO:0010436">
    <property type="term" value="F:carotenoid dioxygenase activity"/>
    <property type="evidence" value="ECO:0007669"/>
    <property type="project" value="TreeGrafter"/>
</dbReference>
<feature type="binding site" evidence="5">
    <location>
        <position position="295"/>
    </location>
    <ligand>
        <name>Fe cation</name>
        <dbReference type="ChEBI" id="CHEBI:24875"/>
        <note>catalytic</note>
    </ligand>
</feature>
<dbReference type="Pfam" id="PF03055">
    <property type="entry name" value="RPE65"/>
    <property type="match status" value="2"/>
</dbReference>
<dbReference type="STRING" id="2082308.A0A2K1QWZ9"/>
<dbReference type="InParanoid" id="A0A2K1QWZ9"/>
<dbReference type="PANTHER" id="PTHR10543">
    <property type="entry name" value="BETA-CAROTENE DIOXYGENASE"/>
    <property type="match status" value="1"/>
</dbReference>
<comment type="similarity">
    <text evidence="1">Belongs to the carotenoid oxygenase family.</text>
</comment>
<name>A0A2K1QWZ9_9PEZI</name>
<evidence type="ECO:0000256" key="5">
    <source>
        <dbReference type="PIRSR" id="PIRSR604294-1"/>
    </source>
</evidence>